<proteinExistence type="inferred from homology"/>
<evidence type="ECO:0000256" key="3">
    <source>
        <dbReference type="ARBA" id="ARBA00023004"/>
    </source>
</evidence>
<dbReference type="InterPro" id="IPR050668">
    <property type="entry name" value="Cytochrome_b5"/>
</dbReference>
<dbReference type="Proteomes" id="UP000053890">
    <property type="component" value="Unassembled WGS sequence"/>
</dbReference>
<dbReference type="STRING" id="578459.A0A194S6L1"/>
<dbReference type="PRINTS" id="PR00363">
    <property type="entry name" value="CYTOCHROMEB5"/>
</dbReference>
<evidence type="ECO:0000313" key="8">
    <source>
        <dbReference type="Proteomes" id="UP000053890"/>
    </source>
</evidence>
<keyword evidence="2 5" id="KW-0479">Metal-binding</keyword>
<evidence type="ECO:0000256" key="4">
    <source>
        <dbReference type="ARBA" id="ARBA00038168"/>
    </source>
</evidence>
<evidence type="ECO:0000256" key="2">
    <source>
        <dbReference type="ARBA" id="ARBA00022723"/>
    </source>
</evidence>
<dbReference type="Pfam" id="PF00173">
    <property type="entry name" value="Cyt-b5"/>
    <property type="match status" value="1"/>
</dbReference>
<dbReference type="SUPFAM" id="SSF55856">
    <property type="entry name" value="Cytochrome b5-like heme/steroid binding domain"/>
    <property type="match status" value="1"/>
</dbReference>
<dbReference type="PROSITE" id="PS50255">
    <property type="entry name" value="CYTOCHROME_B5_2"/>
    <property type="match status" value="1"/>
</dbReference>
<feature type="domain" description="Cytochrome b5 heme-binding" evidence="6">
    <location>
        <begin position="2"/>
        <end position="78"/>
    </location>
</feature>
<keyword evidence="1 5" id="KW-0349">Heme</keyword>
<dbReference type="InterPro" id="IPR036400">
    <property type="entry name" value="Cyt_B5-like_heme/steroid_sf"/>
</dbReference>
<dbReference type="GO" id="GO:0005789">
    <property type="term" value="C:endoplasmic reticulum membrane"/>
    <property type="evidence" value="ECO:0007669"/>
    <property type="project" value="TreeGrafter"/>
</dbReference>
<dbReference type="PANTHER" id="PTHR19359:SF112">
    <property type="entry name" value="CYTOCHROME B5 HEME-BINDING DOMAIN-CONTAINING PROTEIN"/>
    <property type="match status" value="1"/>
</dbReference>
<dbReference type="OrthoDB" id="260519at2759"/>
<dbReference type="InterPro" id="IPR001199">
    <property type="entry name" value="Cyt_B5-like_heme/steroid-bd"/>
</dbReference>
<protein>
    <recommendedName>
        <fullName evidence="6">Cytochrome b5 heme-binding domain-containing protein</fullName>
    </recommendedName>
</protein>
<evidence type="ECO:0000256" key="1">
    <source>
        <dbReference type="ARBA" id="ARBA00022617"/>
    </source>
</evidence>
<dbReference type="PROSITE" id="PS00191">
    <property type="entry name" value="CYTOCHROME_B5_1"/>
    <property type="match status" value="1"/>
</dbReference>
<dbReference type="Gene3D" id="3.10.120.10">
    <property type="entry name" value="Cytochrome b5-like heme/steroid binding domain"/>
    <property type="match status" value="1"/>
</dbReference>
<evidence type="ECO:0000259" key="6">
    <source>
        <dbReference type="PROSITE" id="PS50255"/>
    </source>
</evidence>
<dbReference type="SMART" id="SM01117">
    <property type="entry name" value="Cyt-b5"/>
    <property type="match status" value="1"/>
</dbReference>
<keyword evidence="3 5" id="KW-0408">Iron</keyword>
<dbReference type="GO" id="GO:0020037">
    <property type="term" value="F:heme binding"/>
    <property type="evidence" value="ECO:0007669"/>
    <property type="project" value="UniProtKB-UniRule"/>
</dbReference>
<sequence length="83" mass="9125">MSKTLTAKEVSDHATADSAWVIVDGGVYDVTEFVEEHPGGKKVLLKACGKDSSKQFWQFHNEKILKKVAAQYRIGSVGETSKL</sequence>
<evidence type="ECO:0000313" key="7">
    <source>
        <dbReference type="EMBL" id="KPV76232.1"/>
    </source>
</evidence>
<dbReference type="InterPro" id="IPR018506">
    <property type="entry name" value="Cyt_B5_heme-BS"/>
</dbReference>
<gene>
    <name evidence="7" type="ORF">RHOBADRAFT_42560</name>
</gene>
<dbReference type="GO" id="GO:0046872">
    <property type="term" value="F:metal ion binding"/>
    <property type="evidence" value="ECO:0007669"/>
    <property type="project" value="UniProtKB-UniRule"/>
</dbReference>
<keyword evidence="8" id="KW-1185">Reference proteome</keyword>
<dbReference type="AlphaFoldDB" id="A0A194S6L1"/>
<dbReference type="GeneID" id="28974527"/>
<dbReference type="RefSeq" id="XP_018272281.1">
    <property type="nucleotide sequence ID" value="XM_018414079.1"/>
</dbReference>
<dbReference type="PANTHER" id="PTHR19359">
    <property type="entry name" value="CYTOCHROME B5"/>
    <property type="match status" value="1"/>
</dbReference>
<name>A0A194S6L1_RHOGW</name>
<accession>A0A194S6L1</accession>
<dbReference type="FunFam" id="3.10.120.10:FF:000007">
    <property type="entry name" value="Sulfite oxidase, mitochondrial"/>
    <property type="match status" value="1"/>
</dbReference>
<dbReference type="EMBL" id="KQ474076">
    <property type="protein sequence ID" value="KPV76232.1"/>
    <property type="molecule type" value="Genomic_DNA"/>
</dbReference>
<comment type="similarity">
    <text evidence="4 5">Belongs to the cytochrome b5 family.</text>
</comment>
<dbReference type="OMA" id="FWKYHGD"/>
<reference evidence="7 8" key="1">
    <citation type="journal article" date="2015" name="Front. Microbiol.">
        <title>Genome sequence of the plant growth promoting endophytic yeast Rhodotorula graminis WP1.</title>
        <authorList>
            <person name="Firrincieli A."/>
            <person name="Otillar R."/>
            <person name="Salamov A."/>
            <person name="Schmutz J."/>
            <person name="Khan Z."/>
            <person name="Redman R.S."/>
            <person name="Fleck N.D."/>
            <person name="Lindquist E."/>
            <person name="Grigoriev I.V."/>
            <person name="Doty S.L."/>
        </authorList>
    </citation>
    <scope>NUCLEOTIDE SEQUENCE [LARGE SCALE GENOMIC DNA]</scope>
    <source>
        <strain evidence="7 8">WP1</strain>
    </source>
</reference>
<evidence type="ECO:0000256" key="5">
    <source>
        <dbReference type="RuleBase" id="RU362121"/>
    </source>
</evidence>
<organism evidence="7 8">
    <name type="scientific">Rhodotorula graminis (strain WP1)</name>
    <dbReference type="NCBI Taxonomy" id="578459"/>
    <lineage>
        <taxon>Eukaryota</taxon>
        <taxon>Fungi</taxon>
        <taxon>Dikarya</taxon>
        <taxon>Basidiomycota</taxon>
        <taxon>Pucciniomycotina</taxon>
        <taxon>Microbotryomycetes</taxon>
        <taxon>Sporidiobolales</taxon>
        <taxon>Sporidiobolaceae</taxon>
        <taxon>Rhodotorula</taxon>
    </lineage>
</organism>